<protein>
    <submittedName>
        <fullName evidence="1">UDP-N-acetylglucosamine 2-epimerase</fullName>
    </submittedName>
</protein>
<dbReference type="AlphaFoldDB" id="A0A0P9Z6E0"/>
<evidence type="ECO:0000313" key="2">
    <source>
        <dbReference type="Proteomes" id="UP000050384"/>
    </source>
</evidence>
<accession>A0A0P9Z6E0</accession>
<proteinExistence type="predicted"/>
<reference evidence="1 2" key="1">
    <citation type="submission" date="2015-09" db="EMBL/GenBank/DDBJ databases">
        <title>Genome announcement of multiple Pseudomonas syringae strains.</title>
        <authorList>
            <person name="Thakur S."/>
            <person name="Wang P.W."/>
            <person name="Gong Y."/>
            <person name="Weir B.S."/>
            <person name="Guttman D.S."/>
        </authorList>
    </citation>
    <scope>NUCLEOTIDE SEQUENCE [LARGE SCALE GENOMIC DNA]</scope>
    <source>
        <strain evidence="1 2">ICMP16929</strain>
    </source>
</reference>
<organism evidence="1 2">
    <name type="scientific">Pseudomonas syringae pv. spinaceae</name>
    <dbReference type="NCBI Taxonomy" id="264459"/>
    <lineage>
        <taxon>Bacteria</taxon>
        <taxon>Pseudomonadati</taxon>
        <taxon>Pseudomonadota</taxon>
        <taxon>Gammaproteobacteria</taxon>
        <taxon>Pseudomonadales</taxon>
        <taxon>Pseudomonadaceae</taxon>
        <taxon>Pseudomonas</taxon>
        <taxon>Pseudomonas syringae</taxon>
    </lineage>
</organism>
<evidence type="ECO:0000313" key="1">
    <source>
        <dbReference type="EMBL" id="KPY55182.1"/>
    </source>
</evidence>
<sequence>MSLRQQIEILYLDYLGTSIQGVELVREADGKAANKHNQYNFKDAIVGLNAYLDRD</sequence>
<dbReference type="EMBL" id="LJRI01001656">
    <property type="protein sequence ID" value="KPY55182.1"/>
    <property type="molecule type" value="Genomic_DNA"/>
</dbReference>
<name>A0A0P9Z6E0_PSESX</name>
<gene>
    <name evidence="1" type="ORF">ALO94_201039</name>
</gene>
<comment type="caution">
    <text evidence="1">The sequence shown here is derived from an EMBL/GenBank/DDBJ whole genome shotgun (WGS) entry which is preliminary data.</text>
</comment>
<dbReference type="Proteomes" id="UP000050384">
    <property type="component" value="Unassembled WGS sequence"/>
</dbReference>
<dbReference type="PATRIC" id="fig|264459.3.peg.2894"/>